<protein>
    <submittedName>
        <fullName evidence="2">Uncharacterized protein</fullName>
    </submittedName>
</protein>
<name>A0ABR0RRJ4_9EURO</name>
<gene>
    <name evidence="2" type="ORF">PMZ80_004238</name>
</gene>
<evidence type="ECO:0000313" key="3">
    <source>
        <dbReference type="Proteomes" id="UP001334248"/>
    </source>
</evidence>
<dbReference type="RefSeq" id="XP_064731321.1">
    <property type="nucleotide sequence ID" value="XM_064872663.1"/>
</dbReference>
<dbReference type="GeneID" id="89997687"/>
<dbReference type="EMBL" id="JAVHJV010000004">
    <property type="protein sequence ID" value="KAK5943231.1"/>
    <property type="molecule type" value="Genomic_DNA"/>
</dbReference>
<proteinExistence type="predicted"/>
<accession>A0ABR0RRJ4</accession>
<organism evidence="2 3">
    <name type="scientific">Knufia obscura</name>
    <dbReference type="NCBI Taxonomy" id="1635080"/>
    <lineage>
        <taxon>Eukaryota</taxon>
        <taxon>Fungi</taxon>
        <taxon>Dikarya</taxon>
        <taxon>Ascomycota</taxon>
        <taxon>Pezizomycotina</taxon>
        <taxon>Eurotiomycetes</taxon>
        <taxon>Chaetothyriomycetidae</taxon>
        <taxon>Chaetothyriales</taxon>
        <taxon>Trichomeriaceae</taxon>
        <taxon>Knufia</taxon>
    </lineage>
</organism>
<evidence type="ECO:0000313" key="2">
    <source>
        <dbReference type="EMBL" id="KAK5943231.1"/>
    </source>
</evidence>
<evidence type="ECO:0000256" key="1">
    <source>
        <dbReference type="SAM" id="MobiDB-lite"/>
    </source>
</evidence>
<feature type="region of interest" description="Disordered" evidence="1">
    <location>
        <begin position="43"/>
        <end position="64"/>
    </location>
</feature>
<dbReference type="PANTHER" id="PTHR38790">
    <property type="entry name" value="2EXR DOMAIN-CONTAINING PROTEIN-RELATED"/>
    <property type="match status" value="1"/>
</dbReference>
<comment type="caution">
    <text evidence="2">The sequence shown here is derived from an EMBL/GenBank/DDBJ whole genome shotgun (WGS) entry which is preliminary data.</text>
</comment>
<feature type="compositionally biased region" description="Basic and acidic residues" evidence="1">
    <location>
        <begin position="51"/>
        <end position="64"/>
    </location>
</feature>
<sequence>MPYDKGFLDLPAEVREMIYRYYVLGGQSKFRFATRCIHNQRISPVTGNDDNSNRDPKPFDQDLKPENIPICQICERDRDLCLIGKEDQSKRFLYDEENDGALRPWSAGHHPNVLTKQSNCALLMTCRTCYLEAIDMYKAAHTTVEYYGSDFTLILRYQATSFLENIRHLTLHTNDFIQQYQYVKHGRAASVPFHAKQYESAWEQMRRLPFDKLLTLTIDTRRDVSYMRDWPLEAEDMREWLLYLESILHRHRMTPYKLQKMIGQSFPQAKVWWKFCLSWGAVVDSNLPRRVRAPGLKTFACRIHEDDVEVLEEYVWVAKVRLAGTFHPFGS</sequence>
<reference evidence="2 3" key="1">
    <citation type="journal article" date="2023" name="Res Sq">
        <title>Genomic and morphological characterization of Knufia obscura isolated from the Mars 2020 spacecraft assembly facility.</title>
        <authorList>
            <person name="Chander A.M."/>
            <person name="Teixeira M.M."/>
            <person name="Singh N.K."/>
            <person name="Williams M.P."/>
            <person name="Parker C.W."/>
            <person name="Leo P."/>
            <person name="Stajich J.E."/>
            <person name="Torok T."/>
            <person name="Tighe S."/>
            <person name="Mason C.E."/>
            <person name="Venkateswaran K."/>
        </authorList>
    </citation>
    <scope>NUCLEOTIDE SEQUENCE [LARGE SCALE GENOMIC DNA]</scope>
    <source>
        <strain evidence="2 3">CCFEE 5817</strain>
    </source>
</reference>
<keyword evidence="3" id="KW-1185">Reference proteome</keyword>
<dbReference type="Proteomes" id="UP001334248">
    <property type="component" value="Unassembled WGS sequence"/>
</dbReference>